<dbReference type="InterPro" id="IPR001584">
    <property type="entry name" value="Integrase_cat-core"/>
</dbReference>
<evidence type="ECO:0000313" key="3">
    <source>
        <dbReference type="EMBL" id="MFC4905486.1"/>
    </source>
</evidence>
<dbReference type="Proteomes" id="UP001595797">
    <property type="component" value="Unassembled WGS sequence"/>
</dbReference>
<dbReference type="InterPro" id="IPR048020">
    <property type="entry name" value="Transpos_IS3"/>
</dbReference>
<keyword evidence="4" id="KW-1185">Reference proteome</keyword>
<reference evidence="4" key="1">
    <citation type="journal article" date="2019" name="Int. J. Syst. Evol. Microbiol.">
        <title>The Global Catalogue of Microorganisms (GCM) 10K type strain sequencing project: providing services to taxonomists for standard genome sequencing and annotation.</title>
        <authorList>
            <consortium name="The Broad Institute Genomics Platform"/>
            <consortium name="The Broad Institute Genome Sequencing Center for Infectious Disease"/>
            <person name="Wu L."/>
            <person name="Ma J."/>
        </authorList>
    </citation>
    <scope>NUCLEOTIDE SEQUENCE [LARGE SCALE GENOMIC DNA]</scope>
    <source>
        <strain evidence="4">CGMCC 4.6946</strain>
    </source>
</reference>
<evidence type="ECO:0000313" key="4">
    <source>
        <dbReference type="Proteomes" id="UP001595797"/>
    </source>
</evidence>
<dbReference type="Pfam" id="PF13276">
    <property type="entry name" value="HTH_21"/>
    <property type="match status" value="1"/>
</dbReference>
<dbReference type="Pfam" id="PF00665">
    <property type="entry name" value="rve"/>
    <property type="match status" value="1"/>
</dbReference>
<dbReference type="InterPro" id="IPR050900">
    <property type="entry name" value="Transposase_IS3/IS150/IS904"/>
</dbReference>
<dbReference type="InterPro" id="IPR025948">
    <property type="entry name" value="HTH-like_dom"/>
</dbReference>
<sequence>MSVARFVADQRTNYRVPHTVTCRLLGVSLAWFYKWLARATGPSAMSGLHTARDRRRDAVDRAVRAVFAKKRGLHGSPRLVHDLREEGWQVSEKTVADSMRRQGLIARRIRRRNGLTRQDKTAPKFPDLLKRDFTADRPNTRWVGDMTEIPTVDEHAGPGAKLYLATVIDLYSRRLLGAATGLRPDAELACSAIKMAVAARGGVEAVNGSGWRKDEAQRVIFHTDRGSTYTANSFTTLCAQLGIRQSMGRVGSCFDNAAAEAFFSSLEWEVLSRHEFENTRTAQAVVLDWCYGFYNHDRRHSSAGMMSPIGYENTAAPTRKAA</sequence>
<dbReference type="EMBL" id="JBHSIW010000026">
    <property type="protein sequence ID" value="MFC4905486.1"/>
    <property type="molecule type" value="Genomic_DNA"/>
</dbReference>
<protein>
    <submittedName>
        <fullName evidence="3">IS3 family transposase</fullName>
    </submittedName>
</protein>
<dbReference type="Pfam" id="PF13333">
    <property type="entry name" value="rve_2"/>
    <property type="match status" value="1"/>
</dbReference>
<dbReference type="NCBIfam" id="NF033516">
    <property type="entry name" value="transpos_IS3"/>
    <property type="match status" value="1"/>
</dbReference>
<dbReference type="InterPro" id="IPR036397">
    <property type="entry name" value="RNaseH_sf"/>
</dbReference>
<accession>A0ABV9TPJ4</accession>
<dbReference type="PANTHER" id="PTHR46889">
    <property type="entry name" value="TRANSPOSASE INSF FOR INSERTION SEQUENCE IS3B-RELATED"/>
    <property type="match status" value="1"/>
</dbReference>
<comment type="caution">
    <text evidence="3">The sequence shown here is derived from an EMBL/GenBank/DDBJ whole genome shotgun (WGS) entry which is preliminary data.</text>
</comment>
<feature type="domain" description="Integrase catalytic" evidence="2">
    <location>
        <begin position="134"/>
        <end position="316"/>
    </location>
</feature>
<gene>
    <name evidence="3" type="ORF">ACFPCS_18135</name>
</gene>
<organism evidence="3 4">
    <name type="scientific">Kocuria oceani</name>
    <dbReference type="NCBI Taxonomy" id="988827"/>
    <lineage>
        <taxon>Bacteria</taxon>
        <taxon>Bacillati</taxon>
        <taxon>Actinomycetota</taxon>
        <taxon>Actinomycetes</taxon>
        <taxon>Micrococcales</taxon>
        <taxon>Micrococcaceae</taxon>
        <taxon>Kocuria</taxon>
    </lineage>
</organism>
<dbReference type="Gene3D" id="3.30.420.10">
    <property type="entry name" value="Ribonuclease H-like superfamily/Ribonuclease H"/>
    <property type="match status" value="1"/>
</dbReference>
<evidence type="ECO:0000256" key="1">
    <source>
        <dbReference type="ARBA" id="ARBA00002286"/>
    </source>
</evidence>
<dbReference type="PANTHER" id="PTHR46889:SF4">
    <property type="entry name" value="TRANSPOSASE INSO FOR INSERTION SEQUENCE ELEMENT IS911B-RELATED"/>
    <property type="match status" value="1"/>
</dbReference>
<proteinExistence type="predicted"/>
<dbReference type="InterPro" id="IPR012337">
    <property type="entry name" value="RNaseH-like_sf"/>
</dbReference>
<dbReference type="RefSeq" id="WP_272027659.1">
    <property type="nucleotide sequence ID" value="NZ_JARAMH010000022.1"/>
</dbReference>
<name>A0ABV9TPJ4_9MICC</name>
<dbReference type="SUPFAM" id="SSF53098">
    <property type="entry name" value="Ribonuclease H-like"/>
    <property type="match status" value="1"/>
</dbReference>
<comment type="function">
    <text evidence="1">Involved in the transposition of the insertion sequence.</text>
</comment>
<dbReference type="PROSITE" id="PS50994">
    <property type="entry name" value="INTEGRASE"/>
    <property type="match status" value="1"/>
</dbReference>
<evidence type="ECO:0000259" key="2">
    <source>
        <dbReference type="PROSITE" id="PS50994"/>
    </source>
</evidence>